<dbReference type="AlphaFoldDB" id="A0A8S9ICK8"/>
<dbReference type="Proteomes" id="UP000712281">
    <property type="component" value="Unassembled WGS sequence"/>
</dbReference>
<feature type="region of interest" description="Disordered" evidence="1">
    <location>
        <begin position="20"/>
        <end position="56"/>
    </location>
</feature>
<feature type="compositionally biased region" description="Basic and acidic residues" evidence="1">
    <location>
        <begin position="34"/>
        <end position="45"/>
    </location>
</feature>
<proteinExistence type="predicted"/>
<comment type="caution">
    <text evidence="2">The sequence shown here is derived from an EMBL/GenBank/DDBJ whole genome shotgun (WGS) entry which is preliminary data.</text>
</comment>
<protein>
    <submittedName>
        <fullName evidence="2">Uncharacterized protein</fullName>
    </submittedName>
</protein>
<name>A0A8S9ICK8_BRACR</name>
<gene>
    <name evidence="2" type="ORF">F2Q68_00027022</name>
</gene>
<dbReference type="EMBL" id="QGKW02001911">
    <property type="protein sequence ID" value="KAF2567096.1"/>
    <property type="molecule type" value="Genomic_DNA"/>
</dbReference>
<evidence type="ECO:0000313" key="3">
    <source>
        <dbReference type="Proteomes" id="UP000712281"/>
    </source>
</evidence>
<sequence length="72" mass="7739">MHLLPLSCLRSSNGFDPIAGASSPKSWMMRPKRPASEHLAGEHGNKHFRASSSSAQGAVSLKWIVSKLDPLA</sequence>
<organism evidence="2 3">
    <name type="scientific">Brassica cretica</name>
    <name type="common">Mustard</name>
    <dbReference type="NCBI Taxonomy" id="69181"/>
    <lineage>
        <taxon>Eukaryota</taxon>
        <taxon>Viridiplantae</taxon>
        <taxon>Streptophyta</taxon>
        <taxon>Embryophyta</taxon>
        <taxon>Tracheophyta</taxon>
        <taxon>Spermatophyta</taxon>
        <taxon>Magnoliopsida</taxon>
        <taxon>eudicotyledons</taxon>
        <taxon>Gunneridae</taxon>
        <taxon>Pentapetalae</taxon>
        <taxon>rosids</taxon>
        <taxon>malvids</taxon>
        <taxon>Brassicales</taxon>
        <taxon>Brassicaceae</taxon>
        <taxon>Brassiceae</taxon>
        <taxon>Brassica</taxon>
    </lineage>
</organism>
<evidence type="ECO:0000313" key="2">
    <source>
        <dbReference type="EMBL" id="KAF2567096.1"/>
    </source>
</evidence>
<evidence type="ECO:0000256" key="1">
    <source>
        <dbReference type="SAM" id="MobiDB-lite"/>
    </source>
</evidence>
<reference evidence="2" key="1">
    <citation type="submission" date="2019-12" db="EMBL/GenBank/DDBJ databases">
        <title>Genome sequencing and annotation of Brassica cretica.</title>
        <authorList>
            <person name="Studholme D.J."/>
            <person name="Sarris P.F."/>
        </authorList>
    </citation>
    <scope>NUCLEOTIDE SEQUENCE</scope>
    <source>
        <strain evidence="2">PFS-001/15</strain>
        <tissue evidence="2">Leaf</tissue>
    </source>
</reference>
<accession>A0A8S9ICK8</accession>